<dbReference type="InterPro" id="IPR013785">
    <property type="entry name" value="Aldolase_TIM"/>
</dbReference>
<dbReference type="SUPFAM" id="SSF51391">
    <property type="entry name" value="Thiamin phosphate synthase"/>
    <property type="match status" value="1"/>
</dbReference>
<comment type="catalytic activity">
    <reaction evidence="6 9 10">
        <text>4-methyl-5-(2-phosphooxyethyl)-thiazole + 4-amino-2-methyl-5-(diphosphooxymethyl)pyrimidine + H(+) = thiamine phosphate + diphosphate</text>
        <dbReference type="Rhea" id="RHEA:22328"/>
        <dbReference type="ChEBI" id="CHEBI:15378"/>
        <dbReference type="ChEBI" id="CHEBI:33019"/>
        <dbReference type="ChEBI" id="CHEBI:37575"/>
        <dbReference type="ChEBI" id="CHEBI:57841"/>
        <dbReference type="ChEBI" id="CHEBI:58296"/>
        <dbReference type="EC" id="2.5.1.3"/>
    </reaction>
</comment>
<keyword evidence="5 9" id="KW-0784">Thiamine biosynthesis</keyword>
<feature type="binding site" evidence="9">
    <location>
        <position position="141"/>
    </location>
    <ligand>
        <name>4-amino-2-methyl-5-(diphosphooxymethyl)pyrimidine</name>
        <dbReference type="ChEBI" id="CHEBI:57841"/>
    </ligand>
</feature>
<evidence type="ECO:0000256" key="8">
    <source>
        <dbReference type="ARBA" id="ARBA00047883"/>
    </source>
</evidence>
<dbReference type="Proteomes" id="UP000198640">
    <property type="component" value="Unassembled WGS sequence"/>
</dbReference>
<keyword evidence="2 9" id="KW-0808">Transferase</keyword>
<comment type="caution">
    <text evidence="9">Lacks conserved residue(s) required for the propagation of feature annotation.</text>
</comment>
<dbReference type="AlphaFoldDB" id="A0A1H3CMG6"/>
<evidence type="ECO:0000256" key="2">
    <source>
        <dbReference type="ARBA" id="ARBA00022679"/>
    </source>
</evidence>
<dbReference type="UniPathway" id="UPA00060">
    <property type="reaction ID" value="UER00141"/>
</dbReference>
<evidence type="ECO:0000256" key="7">
    <source>
        <dbReference type="ARBA" id="ARBA00047851"/>
    </source>
</evidence>
<dbReference type="PANTHER" id="PTHR20857:SF15">
    <property type="entry name" value="THIAMINE-PHOSPHATE SYNTHASE"/>
    <property type="match status" value="1"/>
</dbReference>
<keyword evidence="4 9" id="KW-0460">Magnesium</keyword>
<accession>A0A1H3CMG6</accession>
<feature type="domain" description="Thiamine phosphate synthase/TenI" evidence="12">
    <location>
        <begin position="11"/>
        <end position="191"/>
    </location>
</feature>
<proteinExistence type="inferred from homology"/>
<dbReference type="GO" id="GO:0009229">
    <property type="term" value="P:thiamine diphosphate biosynthetic process"/>
    <property type="evidence" value="ECO:0007669"/>
    <property type="project" value="UniProtKB-UniRule"/>
</dbReference>
<comment type="pathway">
    <text evidence="1 9 11">Cofactor biosynthesis; thiamine diphosphate biosynthesis; thiamine phosphate from 4-amino-2-methyl-5-diphosphomethylpyrimidine and 4-methyl-5-(2-phosphoethyl)-thiazole: step 1/1.</text>
</comment>
<dbReference type="InterPro" id="IPR034291">
    <property type="entry name" value="TMP_synthase"/>
</dbReference>
<dbReference type="HAMAP" id="MF_00097">
    <property type="entry name" value="TMP_synthase"/>
    <property type="match status" value="1"/>
</dbReference>
<feature type="binding site" evidence="9">
    <location>
        <position position="111"/>
    </location>
    <ligand>
        <name>4-amino-2-methyl-5-(diphosphooxymethyl)pyrimidine</name>
        <dbReference type="ChEBI" id="CHEBI:57841"/>
    </ligand>
</feature>
<keyword evidence="3 9" id="KW-0479">Metal-binding</keyword>
<dbReference type="Gene3D" id="3.20.20.70">
    <property type="entry name" value="Aldolase class I"/>
    <property type="match status" value="1"/>
</dbReference>
<gene>
    <name evidence="9" type="primary">thiE</name>
    <name evidence="13" type="ORF">SAMN05421881_100349</name>
</gene>
<dbReference type="GO" id="GO:0004789">
    <property type="term" value="F:thiamine-phosphate diphosphorylase activity"/>
    <property type="evidence" value="ECO:0007669"/>
    <property type="project" value="UniProtKB-UniRule"/>
</dbReference>
<dbReference type="EMBL" id="FNOY01000003">
    <property type="protein sequence ID" value="SDX54784.1"/>
    <property type="molecule type" value="Genomic_DNA"/>
</dbReference>
<dbReference type="InterPro" id="IPR036206">
    <property type="entry name" value="ThiamineP_synth_sf"/>
</dbReference>
<evidence type="ECO:0000256" key="11">
    <source>
        <dbReference type="RuleBase" id="RU004253"/>
    </source>
</evidence>
<feature type="binding site" evidence="9">
    <location>
        <position position="168"/>
    </location>
    <ligand>
        <name>2-[(2R,5Z)-2-carboxy-4-methylthiazol-5(2H)-ylidene]ethyl phosphate</name>
        <dbReference type="ChEBI" id="CHEBI:62899"/>
    </ligand>
</feature>
<dbReference type="EC" id="2.5.1.3" evidence="9"/>
<dbReference type="GO" id="GO:0009228">
    <property type="term" value="P:thiamine biosynthetic process"/>
    <property type="evidence" value="ECO:0007669"/>
    <property type="project" value="UniProtKB-KW"/>
</dbReference>
<dbReference type="CDD" id="cd00564">
    <property type="entry name" value="TMP_TenI"/>
    <property type="match status" value="1"/>
</dbReference>
<evidence type="ECO:0000256" key="3">
    <source>
        <dbReference type="ARBA" id="ARBA00022723"/>
    </source>
</evidence>
<name>A0A1H3CMG6_9PROT</name>
<comment type="catalytic activity">
    <reaction evidence="7 9 10">
        <text>2-(2-carboxy-4-methylthiazol-5-yl)ethyl phosphate + 4-amino-2-methyl-5-(diphosphooxymethyl)pyrimidine + 2 H(+) = thiamine phosphate + CO2 + diphosphate</text>
        <dbReference type="Rhea" id="RHEA:47848"/>
        <dbReference type="ChEBI" id="CHEBI:15378"/>
        <dbReference type="ChEBI" id="CHEBI:16526"/>
        <dbReference type="ChEBI" id="CHEBI:33019"/>
        <dbReference type="ChEBI" id="CHEBI:37575"/>
        <dbReference type="ChEBI" id="CHEBI:57841"/>
        <dbReference type="ChEBI" id="CHEBI:62890"/>
        <dbReference type="EC" id="2.5.1.3"/>
    </reaction>
</comment>
<sequence length="208" mass="21865">MAMSRSEISGLYAITPDITDTGRLCQMVEQTLAGGVGCLQYRNKSADAPLRLVQSSALLPLCQRYQVPLIINDYLELACQIGADGLHVGQDDSTLPAIKDRLAPHKLIGVSCYSQLARAVEAEKAGASYVAFGAFFPSATKPNAVRAAVSLISEAKSVLSVPVVAIGGIDLNNAASLVARGCDAIAVSQALFGAEDIEFAAKCFSRLF</sequence>
<evidence type="ECO:0000256" key="9">
    <source>
        <dbReference type="HAMAP-Rule" id="MF_00097"/>
    </source>
</evidence>
<dbReference type="STRING" id="44576.SAMN05421881_100349"/>
<reference evidence="13 14" key="1">
    <citation type="submission" date="2016-10" db="EMBL/GenBank/DDBJ databases">
        <authorList>
            <person name="de Groot N.N."/>
        </authorList>
    </citation>
    <scope>NUCLEOTIDE SEQUENCE [LARGE SCALE GENOMIC DNA]</scope>
    <source>
        <strain evidence="13 14">Nm1</strain>
    </source>
</reference>
<dbReference type="InterPro" id="IPR022998">
    <property type="entry name" value="ThiamineP_synth_TenI"/>
</dbReference>
<comment type="cofactor">
    <cofactor evidence="9">
        <name>Mg(2+)</name>
        <dbReference type="ChEBI" id="CHEBI:18420"/>
    </cofactor>
    <text evidence="9">Binds 1 Mg(2+) ion per subunit.</text>
</comment>
<feature type="binding site" evidence="9">
    <location>
        <position position="73"/>
    </location>
    <ligand>
        <name>Mg(2+)</name>
        <dbReference type="ChEBI" id="CHEBI:18420"/>
    </ligand>
</feature>
<comment type="similarity">
    <text evidence="9 10">Belongs to the thiamine-phosphate synthase family.</text>
</comment>
<dbReference type="GO" id="GO:0000287">
    <property type="term" value="F:magnesium ion binding"/>
    <property type="evidence" value="ECO:0007669"/>
    <property type="project" value="UniProtKB-UniRule"/>
</dbReference>
<feature type="binding site" evidence="9">
    <location>
        <begin position="138"/>
        <end position="140"/>
    </location>
    <ligand>
        <name>2-[(2R,5Z)-2-carboxy-4-methylthiazol-5(2H)-ylidene]ethyl phosphate</name>
        <dbReference type="ChEBI" id="CHEBI:62899"/>
    </ligand>
</feature>
<evidence type="ECO:0000256" key="4">
    <source>
        <dbReference type="ARBA" id="ARBA00022842"/>
    </source>
</evidence>
<dbReference type="GO" id="GO:0005737">
    <property type="term" value="C:cytoplasm"/>
    <property type="evidence" value="ECO:0007669"/>
    <property type="project" value="TreeGrafter"/>
</dbReference>
<evidence type="ECO:0000256" key="5">
    <source>
        <dbReference type="ARBA" id="ARBA00022977"/>
    </source>
</evidence>
<evidence type="ECO:0000256" key="1">
    <source>
        <dbReference type="ARBA" id="ARBA00005165"/>
    </source>
</evidence>
<protein>
    <recommendedName>
        <fullName evidence="9">Thiamine-phosphate synthase</fullName>
        <shortName evidence="9">TP synthase</shortName>
        <shortName evidence="9">TPS</shortName>
        <ecNumber evidence="9">2.5.1.3</ecNumber>
    </recommendedName>
    <alternativeName>
        <fullName evidence="9">Thiamine-phosphate pyrophosphorylase</fullName>
        <shortName evidence="9">TMP pyrophosphorylase</shortName>
        <shortName evidence="9">TMP-PPase</shortName>
    </alternativeName>
</protein>
<evidence type="ECO:0000313" key="13">
    <source>
        <dbReference type="EMBL" id="SDX54784.1"/>
    </source>
</evidence>
<evidence type="ECO:0000259" key="12">
    <source>
        <dbReference type="Pfam" id="PF02581"/>
    </source>
</evidence>
<evidence type="ECO:0000313" key="14">
    <source>
        <dbReference type="Proteomes" id="UP000198640"/>
    </source>
</evidence>
<dbReference type="Pfam" id="PF02581">
    <property type="entry name" value="TMP-TENI"/>
    <property type="match status" value="1"/>
</dbReference>
<feature type="binding site" evidence="9">
    <location>
        <position position="72"/>
    </location>
    <ligand>
        <name>4-amino-2-methyl-5-(diphosphooxymethyl)pyrimidine</name>
        <dbReference type="ChEBI" id="CHEBI:57841"/>
    </ligand>
</feature>
<evidence type="ECO:0000256" key="6">
    <source>
        <dbReference type="ARBA" id="ARBA00047334"/>
    </source>
</evidence>
<keyword evidence="14" id="KW-1185">Reference proteome</keyword>
<dbReference type="NCBIfam" id="TIGR00693">
    <property type="entry name" value="thiE"/>
    <property type="match status" value="1"/>
</dbReference>
<feature type="binding site" evidence="9">
    <location>
        <position position="92"/>
    </location>
    <ligand>
        <name>Mg(2+)</name>
        <dbReference type="ChEBI" id="CHEBI:18420"/>
    </ligand>
</feature>
<comment type="function">
    <text evidence="9">Condenses 4-methyl-5-(beta-hydroxyethyl)thiazole monophosphate (THZ-P) and 2-methyl-4-amino-5-hydroxymethyl pyrimidine pyrophosphate (HMP-PP) to form thiamine monophosphate (TMP).</text>
</comment>
<evidence type="ECO:0000256" key="10">
    <source>
        <dbReference type="RuleBase" id="RU003826"/>
    </source>
</evidence>
<dbReference type="PANTHER" id="PTHR20857">
    <property type="entry name" value="THIAMINE-PHOSPHATE PYROPHOSPHORYLASE"/>
    <property type="match status" value="1"/>
</dbReference>
<organism evidence="13 14">
    <name type="scientific">Nitrosomonas halophila</name>
    <dbReference type="NCBI Taxonomy" id="44576"/>
    <lineage>
        <taxon>Bacteria</taxon>
        <taxon>Pseudomonadati</taxon>
        <taxon>Pseudomonadota</taxon>
        <taxon>Betaproteobacteria</taxon>
        <taxon>Nitrosomonadales</taxon>
        <taxon>Nitrosomonadaceae</taxon>
        <taxon>Nitrosomonas</taxon>
    </lineage>
</organism>
<comment type="catalytic activity">
    <reaction evidence="8 9 10">
        <text>2-[(2R,5Z)-2-carboxy-4-methylthiazol-5(2H)-ylidene]ethyl phosphate + 4-amino-2-methyl-5-(diphosphooxymethyl)pyrimidine + 2 H(+) = thiamine phosphate + CO2 + diphosphate</text>
        <dbReference type="Rhea" id="RHEA:47844"/>
        <dbReference type="ChEBI" id="CHEBI:15378"/>
        <dbReference type="ChEBI" id="CHEBI:16526"/>
        <dbReference type="ChEBI" id="CHEBI:33019"/>
        <dbReference type="ChEBI" id="CHEBI:37575"/>
        <dbReference type="ChEBI" id="CHEBI:57841"/>
        <dbReference type="ChEBI" id="CHEBI:62899"/>
        <dbReference type="EC" id="2.5.1.3"/>
    </reaction>
</comment>
<feature type="binding site" evidence="9">
    <location>
        <begin position="40"/>
        <end position="44"/>
    </location>
    <ligand>
        <name>4-amino-2-methyl-5-(diphosphooxymethyl)pyrimidine</name>
        <dbReference type="ChEBI" id="CHEBI:57841"/>
    </ligand>
</feature>